<proteinExistence type="predicted"/>
<name>A0A9P8PYU8_WICPI</name>
<dbReference type="EMBL" id="JAEUBG010004605">
    <property type="protein sequence ID" value="KAH3681077.1"/>
    <property type="molecule type" value="Genomic_DNA"/>
</dbReference>
<evidence type="ECO:0000313" key="1">
    <source>
        <dbReference type="EMBL" id="KAH3681077.1"/>
    </source>
</evidence>
<reference evidence="1" key="2">
    <citation type="submission" date="2021-01" db="EMBL/GenBank/DDBJ databases">
        <authorList>
            <person name="Schikora-Tamarit M.A."/>
        </authorList>
    </citation>
    <scope>NUCLEOTIDE SEQUENCE</scope>
    <source>
        <strain evidence="1">CBS2887</strain>
    </source>
</reference>
<accession>A0A9P8PYU8</accession>
<dbReference type="AlphaFoldDB" id="A0A9P8PYU8"/>
<protein>
    <submittedName>
        <fullName evidence="1">Uncharacterized protein</fullName>
    </submittedName>
</protein>
<reference evidence="1" key="1">
    <citation type="journal article" date="2021" name="Open Biol.">
        <title>Shared evolutionary footprints suggest mitochondrial oxidative damage underlies multiple complex I losses in fungi.</title>
        <authorList>
            <person name="Schikora-Tamarit M.A."/>
            <person name="Marcet-Houben M."/>
            <person name="Nosek J."/>
            <person name="Gabaldon T."/>
        </authorList>
    </citation>
    <scope>NUCLEOTIDE SEQUENCE</scope>
    <source>
        <strain evidence="1">CBS2887</strain>
    </source>
</reference>
<dbReference type="Proteomes" id="UP000774326">
    <property type="component" value="Unassembled WGS sequence"/>
</dbReference>
<gene>
    <name evidence="1" type="ORF">WICPIJ_007962</name>
</gene>
<comment type="caution">
    <text evidence="1">The sequence shown here is derived from an EMBL/GenBank/DDBJ whole genome shotgun (WGS) entry which is preliminary data.</text>
</comment>
<keyword evidence="2" id="KW-1185">Reference proteome</keyword>
<dbReference type="OrthoDB" id="10592792at2759"/>
<evidence type="ECO:0000313" key="2">
    <source>
        <dbReference type="Proteomes" id="UP000774326"/>
    </source>
</evidence>
<organism evidence="1 2">
    <name type="scientific">Wickerhamomyces pijperi</name>
    <name type="common">Yeast</name>
    <name type="synonym">Pichia pijperi</name>
    <dbReference type="NCBI Taxonomy" id="599730"/>
    <lineage>
        <taxon>Eukaryota</taxon>
        <taxon>Fungi</taxon>
        <taxon>Dikarya</taxon>
        <taxon>Ascomycota</taxon>
        <taxon>Saccharomycotina</taxon>
        <taxon>Saccharomycetes</taxon>
        <taxon>Phaffomycetales</taxon>
        <taxon>Wickerhamomycetaceae</taxon>
        <taxon>Wickerhamomyces</taxon>
    </lineage>
</organism>
<sequence length="120" mass="13371">MIPPGFRTLYAVFNPAWMLVKFLIPKETVNLFLPSSSISGLMSTTVMVELLSLNLALAWSNRPKAISPEPPATSMKSKGLPPGLAPASNLRMNWSFHRRWTPTDITSFMISYLEATEENT</sequence>